<dbReference type="Proteomes" id="UP000799118">
    <property type="component" value="Unassembled WGS sequence"/>
</dbReference>
<protein>
    <submittedName>
        <fullName evidence="1">Uncharacterized protein</fullName>
    </submittedName>
</protein>
<gene>
    <name evidence="1" type="ORF">BT96DRAFT_884910</name>
</gene>
<organism evidence="1 2">
    <name type="scientific">Gymnopus androsaceus JB14</name>
    <dbReference type="NCBI Taxonomy" id="1447944"/>
    <lineage>
        <taxon>Eukaryota</taxon>
        <taxon>Fungi</taxon>
        <taxon>Dikarya</taxon>
        <taxon>Basidiomycota</taxon>
        <taxon>Agaricomycotina</taxon>
        <taxon>Agaricomycetes</taxon>
        <taxon>Agaricomycetidae</taxon>
        <taxon>Agaricales</taxon>
        <taxon>Marasmiineae</taxon>
        <taxon>Omphalotaceae</taxon>
        <taxon>Gymnopus</taxon>
    </lineage>
</organism>
<dbReference type="EMBL" id="ML769516">
    <property type="protein sequence ID" value="KAE9396305.1"/>
    <property type="molecule type" value="Genomic_DNA"/>
</dbReference>
<reference evidence="1" key="1">
    <citation type="journal article" date="2019" name="Environ. Microbiol.">
        <title>Fungal ecological strategies reflected in gene transcription - a case study of two litter decomposers.</title>
        <authorList>
            <person name="Barbi F."/>
            <person name="Kohler A."/>
            <person name="Barry K."/>
            <person name="Baskaran P."/>
            <person name="Daum C."/>
            <person name="Fauchery L."/>
            <person name="Ihrmark K."/>
            <person name="Kuo A."/>
            <person name="LaButti K."/>
            <person name="Lipzen A."/>
            <person name="Morin E."/>
            <person name="Grigoriev I.V."/>
            <person name="Henrissat B."/>
            <person name="Lindahl B."/>
            <person name="Martin F."/>
        </authorList>
    </citation>
    <scope>NUCLEOTIDE SEQUENCE</scope>
    <source>
        <strain evidence="1">JB14</strain>
    </source>
</reference>
<evidence type="ECO:0000313" key="1">
    <source>
        <dbReference type="EMBL" id="KAE9396305.1"/>
    </source>
</evidence>
<keyword evidence="2" id="KW-1185">Reference proteome</keyword>
<accession>A0A6A4HHF2</accession>
<sequence length="132" mass="15048">MLASELASYAEDRRDATFIRYDMLVNKNARKRNAPEEYVKTFYGQLQNIFFINLPAAADLQLESETTLILVAVKHCKIQGQNCHGTPYYEDMGVLEVVVQCLVARIRAVNNMCYFIINRSGALQESYFVPGE</sequence>
<name>A0A6A4HHF2_9AGAR</name>
<dbReference type="AlphaFoldDB" id="A0A6A4HHF2"/>
<dbReference type="OrthoDB" id="6613063at2759"/>
<evidence type="ECO:0000313" key="2">
    <source>
        <dbReference type="Proteomes" id="UP000799118"/>
    </source>
</evidence>
<proteinExistence type="predicted"/>